<feature type="domain" description="Histidine kinase" evidence="9">
    <location>
        <begin position="95"/>
        <end position="285"/>
    </location>
</feature>
<name>A0A941FGV0_9BACI</name>
<gene>
    <name evidence="10" type="ORF">KEH51_08575</name>
</gene>
<dbReference type="SMART" id="SM00387">
    <property type="entry name" value="HATPase_c"/>
    <property type="match status" value="1"/>
</dbReference>
<dbReference type="PANTHER" id="PTHR43065">
    <property type="entry name" value="SENSOR HISTIDINE KINASE"/>
    <property type="match status" value="1"/>
</dbReference>
<dbReference type="InterPro" id="IPR005467">
    <property type="entry name" value="His_kinase_dom"/>
</dbReference>
<dbReference type="Gene3D" id="3.30.450.20">
    <property type="entry name" value="PAS domain"/>
    <property type="match status" value="1"/>
</dbReference>
<evidence type="ECO:0000313" key="11">
    <source>
        <dbReference type="Proteomes" id="UP000680045"/>
    </source>
</evidence>
<dbReference type="Pfam" id="PF02518">
    <property type="entry name" value="HATPase_c"/>
    <property type="match status" value="1"/>
</dbReference>
<dbReference type="SUPFAM" id="SSF55785">
    <property type="entry name" value="PYP-like sensor domain (PAS domain)"/>
    <property type="match status" value="1"/>
</dbReference>
<organism evidence="10 11">
    <name type="scientific">Peribacillus frigoritolerans</name>
    <dbReference type="NCBI Taxonomy" id="450367"/>
    <lineage>
        <taxon>Bacteria</taxon>
        <taxon>Bacillati</taxon>
        <taxon>Bacillota</taxon>
        <taxon>Bacilli</taxon>
        <taxon>Bacillales</taxon>
        <taxon>Bacillaceae</taxon>
        <taxon>Peribacillus</taxon>
    </lineage>
</organism>
<keyword evidence="6" id="KW-0418">Kinase</keyword>
<dbReference type="AlphaFoldDB" id="A0A941FGV0"/>
<sequence>MKGKNANHLLNWNESDKVSVFFKQSLQGEAVKFETTIQNGSDEERIIRVTFLPIIVHAETLGVYAIVRDITELRREEELMIMSEKLSVIGHLAAAVAHEIRNPLTSLKGFVQLMDMTQEVNPLHSDIMLKEIDRINIISSELLILGKKQDVAFRRIDLADSLQQVFTLMKAETNLNNIEMGFRVKTAEPIHIMADPIEIKQLIINIVKNSIEAIEDNGKIDISLQTSDGQAVVSVSDNGMGMVPERLERIGEPFYSTKEKGTGIGLAICRKIVHRLHGKWILKVR</sequence>
<dbReference type="EC" id="2.7.13.3" evidence="2"/>
<dbReference type="CDD" id="cd00075">
    <property type="entry name" value="HATPase"/>
    <property type="match status" value="1"/>
</dbReference>
<dbReference type="Gene3D" id="1.10.287.130">
    <property type="match status" value="1"/>
</dbReference>
<evidence type="ECO:0000259" key="9">
    <source>
        <dbReference type="PROSITE" id="PS50109"/>
    </source>
</evidence>
<evidence type="ECO:0000256" key="7">
    <source>
        <dbReference type="ARBA" id="ARBA00022840"/>
    </source>
</evidence>
<reference evidence="10" key="1">
    <citation type="submission" date="2021-04" db="EMBL/GenBank/DDBJ databases">
        <title>Whole genome sequencing of Enterococci isolates from hospitalized patients.</title>
        <authorList>
            <person name="Ogoti B.M."/>
            <person name="Onyambu F.G."/>
        </authorList>
    </citation>
    <scope>NUCLEOTIDE SEQUENCE</scope>
    <source>
        <strain evidence="10">242</strain>
    </source>
</reference>
<evidence type="ECO:0000256" key="6">
    <source>
        <dbReference type="ARBA" id="ARBA00022777"/>
    </source>
</evidence>
<evidence type="ECO:0000256" key="8">
    <source>
        <dbReference type="ARBA" id="ARBA00023012"/>
    </source>
</evidence>
<dbReference type="InterPro" id="IPR003594">
    <property type="entry name" value="HATPase_dom"/>
</dbReference>
<keyword evidence="3" id="KW-0597">Phosphoprotein</keyword>
<dbReference type="SUPFAM" id="SSF55874">
    <property type="entry name" value="ATPase domain of HSP90 chaperone/DNA topoisomerase II/histidine kinase"/>
    <property type="match status" value="1"/>
</dbReference>
<evidence type="ECO:0000256" key="5">
    <source>
        <dbReference type="ARBA" id="ARBA00022741"/>
    </source>
</evidence>
<dbReference type="InterPro" id="IPR036890">
    <property type="entry name" value="HATPase_C_sf"/>
</dbReference>
<protein>
    <recommendedName>
        <fullName evidence="2">histidine kinase</fullName>
        <ecNumber evidence="2">2.7.13.3</ecNumber>
    </recommendedName>
</protein>
<comment type="caution">
    <text evidence="10">The sequence shown here is derived from an EMBL/GenBank/DDBJ whole genome shotgun (WGS) entry which is preliminary data.</text>
</comment>
<proteinExistence type="predicted"/>
<dbReference type="SUPFAM" id="SSF47384">
    <property type="entry name" value="Homodimeric domain of signal transducing histidine kinase"/>
    <property type="match status" value="1"/>
</dbReference>
<keyword evidence="5" id="KW-0547">Nucleotide-binding</keyword>
<dbReference type="GO" id="GO:0005524">
    <property type="term" value="F:ATP binding"/>
    <property type="evidence" value="ECO:0007669"/>
    <property type="project" value="UniProtKB-KW"/>
</dbReference>
<keyword evidence="4" id="KW-0808">Transferase</keyword>
<evidence type="ECO:0000256" key="2">
    <source>
        <dbReference type="ARBA" id="ARBA00012438"/>
    </source>
</evidence>
<dbReference type="InterPro" id="IPR004358">
    <property type="entry name" value="Sig_transdc_His_kin-like_C"/>
</dbReference>
<evidence type="ECO:0000256" key="3">
    <source>
        <dbReference type="ARBA" id="ARBA00022553"/>
    </source>
</evidence>
<dbReference type="PANTHER" id="PTHR43065:SF10">
    <property type="entry name" value="PEROXIDE STRESS-ACTIVATED HISTIDINE KINASE MAK3"/>
    <property type="match status" value="1"/>
</dbReference>
<dbReference type="Proteomes" id="UP000680045">
    <property type="component" value="Unassembled WGS sequence"/>
</dbReference>
<dbReference type="EMBL" id="JAGTPW010000011">
    <property type="protein sequence ID" value="MBR8644563.1"/>
    <property type="molecule type" value="Genomic_DNA"/>
</dbReference>
<dbReference type="Pfam" id="PF00512">
    <property type="entry name" value="HisKA"/>
    <property type="match status" value="1"/>
</dbReference>
<dbReference type="SMART" id="SM00388">
    <property type="entry name" value="HisKA"/>
    <property type="match status" value="1"/>
</dbReference>
<comment type="catalytic activity">
    <reaction evidence="1">
        <text>ATP + protein L-histidine = ADP + protein N-phospho-L-histidine.</text>
        <dbReference type="EC" id="2.7.13.3"/>
    </reaction>
</comment>
<evidence type="ECO:0000256" key="4">
    <source>
        <dbReference type="ARBA" id="ARBA00022679"/>
    </source>
</evidence>
<dbReference type="GO" id="GO:0000155">
    <property type="term" value="F:phosphorelay sensor kinase activity"/>
    <property type="evidence" value="ECO:0007669"/>
    <property type="project" value="InterPro"/>
</dbReference>
<keyword evidence="8" id="KW-0902">Two-component regulatory system</keyword>
<dbReference type="InterPro" id="IPR036097">
    <property type="entry name" value="HisK_dim/P_sf"/>
</dbReference>
<accession>A0A941FGV0</accession>
<evidence type="ECO:0000313" key="10">
    <source>
        <dbReference type="EMBL" id="MBR8644563.1"/>
    </source>
</evidence>
<keyword evidence="7 10" id="KW-0067">ATP-binding</keyword>
<dbReference type="InterPro" id="IPR003661">
    <property type="entry name" value="HisK_dim/P_dom"/>
</dbReference>
<evidence type="ECO:0000256" key="1">
    <source>
        <dbReference type="ARBA" id="ARBA00000085"/>
    </source>
</evidence>
<dbReference type="InterPro" id="IPR035965">
    <property type="entry name" value="PAS-like_dom_sf"/>
</dbReference>
<dbReference type="PRINTS" id="PR00344">
    <property type="entry name" value="BCTRLSENSOR"/>
</dbReference>
<dbReference type="Gene3D" id="3.30.565.10">
    <property type="entry name" value="Histidine kinase-like ATPase, C-terminal domain"/>
    <property type="match status" value="1"/>
</dbReference>
<dbReference type="PROSITE" id="PS50109">
    <property type="entry name" value="HIS_KIN"/>
    <property type="match status" value="1"/>
</dbReference>
<dbReference type="CDD" id="cd00082">
    <property type="entry name" value="HisKA"/>
    <property type="match status" value="1"/>
</dbReference>